<evidence type="ECO:0000313" key="2">
    <source>
        <dbReference type="EMBL" id="PWZ02065.1"/>
    </source>
</evidence>
<gene>
    <name evidence="2" type="ORF">BCV70DRAFT_204782</name>
</gene>
<dbReference type="InParanoid" id="A0A317XUV8"/>
<organism evidence="2 3">
    <name type="scientific">Testicularia cyperi</name>
    <dbReference type="NCBI Taxonomy" id="1882483"/>
    <lineage>
        <taxon>Eukaryota</taxon>
        <taxon>Fungi</taxon>
        <taxon>Dikarya</taxon>
        <taxon>Basidiomycota</taxon>
        <taxon>Ustilaginomycotina</taxon>
        <taxon>Ustilaginomycetes</taxon>
        <taxon>Ustilaginales</taxon>
        <taxon>Anthracoideaceae</taxon>
        <taxon>Testicularia</taxon>
    </lineage>
</organism>
<evidence type="ECO:0000313" key="3">
    <source>
        <dbReference type="Proteomes" id="UP000246740"/>
    </source>
</evidence>
<protein>
    <submittedName>
        <fullName evidence="2">Uncharacterized protein</fullName>
    </submittedName>
</protein>
<dbReference type="AlphaFoldDB" id="A0A317XUV8"/>
<keyword evidence="1" id="KW-0732">Signal</keyword>
<feature type="chain" id="PRO_5016382971" evidence="1">
    <location>
        <begin position="24"/>
        <end position="106"/>
    </location>
</feature>
<proteinExistence type="predicted"/>
<evidence type="ECO:0000256" key="1">
    <source>
        <dbReference type="SAM" id="SignalP"/>
    </source>
</evidence>
<dbReference type="Proteomes" id="UP000246740">
    <property type="component" value="Unassembled WGS sequence"/>
</dbReference>
<dbReference type="EMBL" id="KZ819189">
    <property type="protein sequence ID" value="PWZ02065.1"/>
    <property type="molecule type" value="Genomic_DNA"/>
</dbReference>
<name>A0A317XUV8_9BASI</name>
<accession>A0A317XUV8</accession>
<reference evidence="2 3" key="1">
    <citation type="journal article" date="2018" name="Mol. Biol. Evol.">
        <title>Broad Genomic Sampling Reveals a Smut Pathogenic Ancestry of the Fungal Clade Ustilaginomycotina.</title>
        <authorList>
            <person name="Kijpornyongpan T."/>
            <person name="Mondo S.J."/>
            <person name="Barry K."/>
            <person name="Sandor L."/>
            <person name="Lee J."/>
            <person name="Lipzen A."/>
            <person name="Pangilinan J."/>
            <person name="LaButti K."/>
            <person name="Hainaut M."/>
            <person name="Henrissat B."/>
            <person name="Grigoriev I.V."/>
            <person name="Spatafora J.W."/>
            <person name="Aime M.C."/>
        </authorList>
    </citation>
    <scope>NUCLEOTIDE SEQUENCE [LARGE SCALE GENOMIC DNA]</scope>
    <source>
        <strain evidence="2 3">MCA 3645</strain>
    </source>
</reference>
<sequence length="106" mass="11344">MKPIVQILFIAALSSLAGTGVQADLQPVRTGLVKMARRTDTPCTLTKTSIYGWEITTPCPSGLKCCVPETSPDAGQVGDAKDGICALSPPETQDWSMYVCYTPHNQ</sequence>
<feature type="signal peptide" evidence="1">
    <location>
        <begin position="1"/>
        <end position="23"/>
    </location>
</feature>
<keyword evidence="3" id="KW-1185">Reference proteome</keyword>